<name>A0A090I595_METFO</name>
<evidence type="ECO:0008006" key="3">
    <source>
        <dbReference type="Google" id="ProtNLM"/>
    </source>
</evidence>
<gene>
    <name evidence="2" type="ORF">DSM1535_2244</name>
</gene>
<dbReference type="AlphaFoldDB" id="A0A090I595"/>
<feature type="compositionally biased region" description="Basic and acidic residues" evidence="1">
    <location>
        <begin position="43"/>
        <end position="59"/>
    </location>
</feature>
<reference evidence="2" key="1">
    <citation type="submission" date="2014-08" db="EMBL/GenBank/DDBJ databases">
        <authorList>
            <person name="Wibberg D."/>
        </authorList>
    </citation>
    <scope>NUCLEOTIDE SEQUENCE</scope>
</reference>
<dbReference type="RefSeq" id="WP_048073577.1">
    <property type="nucleotide sequence ID" value="NZ_JARVXG010000023.1"/>
</dbReference>
<evidence type="ECO:0000313" key="2">
    <source>
        <dbReference type="EMBL" id="CEA14564.1"/>
    </source>
</evidence>
<dbReference type="InterPro" id="IPR018691">
    <property type="entry name" value="DUF2188"/>
</dbReference>
<accession>A0A090I595</accession>
<proteinExistence type="predicted"/>
<sequence length="78" mass="8779">MPKKNIHIVKGEKGWDVKREGAPKASKNFDTKAEAQKYANKQGQKDKVEVIPHKKDGKFQKTGRSSFGNDPCPPKDEK</sequence>
<feature type="region of interest" description="Disordered" evidence="1">
    <location>
        <begin position="1"/>
        <end position="78"/>
    </location>
</feature>
<dbReference type="Pfam" id="PF09954">
    <property type="entry name" value="DUF2188"/>
    <property type="match status" value="1"/>
</dbReference>
<dbReference type="EMBL" id="LN515531">
    <property type="protein sequence ID" value="CEA14564.1"/>
    <property type="molecule type" value="Genomic_DNA"/>
</dbReference>
<dbReference type="PATRIC" id="fig|2162.9.peg.2316"/>
<organism evidence="2">
    <name type="scientific">Methanobacterium formicicum</name>
    <dbReference type="NCBI Taxonomy" id="2162"/>
    <lineage>
        <taxon>Archaea</taxon>
        <taxon>Methanobacteriati</taxon>
        <taxon>Methanobacteriota</taxon>
        <taxon>Methanomada group</taxon>
        <taxon>Methanobacteria</taxon>
        <taxon>Methanobacteriales</taxon>
        <taxon>Methanobacteriaceae</taxon>
        <taxon>Methanobacterium</taxon>
    </lineage>
</organism>
<evidence type="ECO:0000256" key="1">
    <source>
        <dbReference type="SAM" id="MobiDB-lite"/>
    </source>
</evidence>
<feature type="compositionally biased region" description="Basic and acidic residues" evidence="1">
    <location>
        <begin position="9"/>
        <end position="35"/>
    </location>
</feature>
<dbReference type="KEGG" id="mfi:DSM1535_2244"/>
<protein>
    <recommendedName>
        <fullName evidence="3">DUF2188 domain-containing protein</fullName>
    </recommendedName>
</protein>